<protein>
    <submittedName>
        <fullName evidence="3">HDOD domain-containing protein</fullName>
    </submittedName>
</protein>
<dbReference type="Gene3D" id="1.10.3210.10">
    <property type="entry name" value="Hypothetical protein af1432"/>
    <property type="match status" value="1"/>
</dbReference>
<dbReference type="Pfam" id="PF00563">
    <property type="entry name" value="EAL"/>
    <property type="match status" value="1"/>
</dbReference>
<evidence type="ECO:0000259" key="1">
    <source>
        <dbReference type="PROSITE" id="PS50883"/>
    </source>
</evidence>
<dbReference type="PANTHER" id="PTHR33525:SF4">
    <property type="entry name" value="CYCLIC DI-GMP PHOSPHODIESTERASE CDGJ"/>
    <property type="match status" value="1"/>
</dbReference>
<dbReference type="PROSITE" id="PS50883">
    <property type="entry name" value="EAL"/>
    <property type="match status" value="1"/>
</dbReference>
<evidence type="ECO:0000313" key="4">
    <source>
        <dbReference type="Proteomes" id="UP000580839"/>
    </source>
</evidence>
<evidence type="ECO:0000259" key="2">
    <source>
        <dbReference type="PROSITE" id="PS51833"/>
    </source>
</evidence>
<sequence length="407" mass="45415">MPGPPTIFVARQPIFDRRAAVHGYELLFRGSAENRFTGGDVESASAINIEQSTAAFGLDALVGERLAFVNLSRGALLQEFYRMLPSERTVIELLESVHGDAEVLEACRELKRRGYRLALDDFTDAPHSQPLLAYADIVKVDLRQTPEALTPGFTSRLRGKRLSLVAEKVETPQEHRRAMAAGYDLFQGYYFCQPEMIETRDLAPSQLSQMRFLAEVSRSEVSFEQLEELFRRDVAMTLRLLRYLNSAAFGWRHEIRSVGHALMLMGVRPLRKWAMMMGFLRLAGDKPHELAITALTRARFAEQLGPPAGLEHHDSELFLTGILSTAEAMLGRSLRDVLTALAVPDMVRTALLDGGSRLGAVLRIVMAYERGDWPTVESVRTECAVDERALTDAYVSSLQWAETSAAA</sequence>
<dbReference type="Proteomes" id="UP000580839">
    <property type="component" value="Unassembled WGS sequence"/>
</dbReference>
<dbReference type="InterPro" id="IPR013976">
    <property type="entry name" value="HDOD"/>
</dbReference>
<evidence type="ECO:0000313" key="3">
    <source>
        <dbReference type="EMBL" id="NOT35114.1"/>
    </source>
</evidence>
<proteinExistence type="predicted"/>
<dbReference type="InterPro" id="IPR052340">
    <property type="entry name" value="RNase_Y/CdgJ"/>
</dbReference>
<reference evidence="3 4" key="1">
    <citation type="submission" date="2020-04" db="EMBL/GenBank/DDBJ databases">
        <title>Metagenomic profiling of ammonia- and methane-oxidizing microorganisms in a Dutch drinking water treatment plant.</title>
        <authorList>
            <person name="Poghosyan L."/>
            <person name="Leucker S."/>
        </authorList>
    </citation>
    <scope>NUCLEOTIDE SEQUENCE [LARGE SCALE GENOMIC DNA]</scope>
    <source>
        <strain evidence="3">S-RSF-IL-03</strain>
    </source>
</reference>
<dbReference type="PIRSF" id="PIRSF003180">
    <property type="entry name" value="DiGMPpdiest_YuxH"/>
    <property type="match status" value="1"/>
</dbReference>
<dbReference type="SMART" id="SM00052">
    <property type="entry name" value="EAL"/>
    <property type="match status" value="1"/>
</dbReference>
<dbReference type="SUPFAM" id="SSF109604">
    <property type="entry name" value="HD-domain/PDEase-like"/>
    <property type="match status" value="1"/>
</dbReference>
<dbReference type="Pfam" id="PF08668">
    <property type="entry name" value="HDOD"/>
    <property type="match status" value="1"/>
</dbReference>
<dbReference type="AlphaFoldDB" id="A0A849SR58"/>
<dbReference type="SUPFAM" id="SSF141868">
    <property type="entry name" value="EAL domain-like"/>
    <property type="match status" value="1"/>
</dbReference>
<dbReference type="InterPro" id="IPR035919">
    <property type="entry name" value="EAL_sf"/>
</dbReference>
<feature type="domain" description="EAL" evidence="1">
    <location>
        <begin position="1"/>
        <end position="208"/>
    </location>
</feature>
<accession>A0A849SR58</accession>
<dbReference type="PANTHER" id="PTHR33525">
    <property type="match status" value="1"/>
</dbReference>
<dbReference type="EMBL" id="JABFRW010000173">
    <property type="protein sequence ID" value="NOT35114.1"/>
    <property type="molecule type" value="Genomic_DNA"/>
</dbReference>
<dbReference type="PROSITE" id="PS51833">
    <property type="entry name" value="HDOD"/>
    <property type="match status" value="1"/>
</dbReference>
<feature type="domain" description="HDOD" evidence="2">
    <location>
        <begin position="202"/>
        <end position="389"/>
    </location>
</feature>
<name>A0A849SR58_UNCEI</name>
<dbReference type="InterPro" id="IPR014408">
    <property type="entry name" value="dGMP_Pdiesterase_EAL/HD-GYP"/>
</dbReference>
<comment type="caution">
    <text evidence="3">The sequence shown here is derived from an EMBL/GenBank/DDBJ whole genome shotgun (WGS) entry which is preliminary data.</text>
</comment>
<gene>
    <name evidence="3" type="ORF">HOP12_13280</name>
</gene>
<dbReference type="Gene3D" id="3.20.20.450">
    <property type="entry name" value="EAL domain"/>
    <property type="match status" value="1"/>
</dbReference>
<organism evidence="3 4">
    <name type="scientific">Eiseniibacteriota bacterium</name>
    <dbReference type="NCBI Taxonomy" id="2212470"/>
    <lineage>
        <taxon>Bacteria</taxon>
        <taxon>Candidatus Eiseniibacteriota</taxon>
    </lineage>
</organism>
<dbReference type="InterPro" id="IPR001633">
    <property type="entry name" value="EAL_dom"/>
</dbReference>